<dbReference type="Gene3D" id="1.25.40.10">
    <property type="entry name" value="Tetratricopeptide repeat domain"/>
    <property type="match status" value="2"/>
</dbReference>
<dbReference type="InterPro" id="IPR019734">
    <property type="entry name" value="TPR_rpt"/>
</dbReference>
<proteinExistence type="predicted"/>
<gene>
    <name evidence="2" type="ORF">K7B09_04210</name>
</gene>
<dbReference type="PROSITE" id="PS50293">
    <property type="entry name" value="TPR_REGION"/>
    <property type="match status" value="1"/>
</dbReference>
<dbReference type="Pfam" id="PF13432">
    <property type="entry name" value="TPR_16"/>
    <property type="match status" value="1"/>
</dbReference>
<dbReference type="PANTHER" id="PTHR12558">
    <property type="entry name" value="CELL DIVISION CYCLE 16,23,27"/>
    <property type="match status" value="1"/>
</dbReference>
<organism evidence="2 3">
    <name type="scientific">Thermomonas beijingensis</name>
    <dbReference type="NCBI Taxonomy" id="2872701"/>
    <lineage>
        <taxon>Bacteria</taxon>
        <taxon>Pseudomonadati</taxon>
        <taxon>Pseudomonadota</taxon>
        <taxon>Gammaproteobacteria</taxon>
        <taxon>Lysobacterales</taxon>
        <taxon>Lysobacteraceae</taxon>
        <taxon>Thermomonas</taxon>
    </lineage>
</organism>
<evidence type="ECO:0000313" key="2">
    <source>
        <dbReference type="EMBL" id="MBZ4185527.1"/>
    </source>
</evidence>
<dbReference type="PROSITE" id="PS50005">
    <property type="entry name" value="TPR"/>
    <property type="match status" value="1"/>
</dbReference>
<reference evidence="2" key="1">
    <citation type="submission" date="2021-09" db="EMBL/GenBank/DDBJ databases">
        <authorList>
            <person name="Wu T."/>
            <person name="Guo S.Z."/>
        </authorList>
    </citation>
    <scope>NUCLEOTIDE SEQUENCE</scope>
    <source>
        <strain evidence="2">RSS-23</strain>
    </source>
</reference>
<name>A0ABS7TCE6_9GAMM</name>
<evidence type="ECO:0000313" key="3">
    <source>
        <dbReference type="Proteomes" id="UP001430290"/>
    </source>
</evidence>
<dbReference type="SUPFAM" id="SSF48452">
    <property type="entry name" value="TPR-like"/>
    <property type="match status" value="1"/>
</dbReference>
<sequence length="496" mass="53628">MPVVLVLFCAACSRAPQTVSPAAQSTADTGTTDNAKAQINSVVAVLPLQVSGDDADAQVFADGLTNHFTRALAGLPGVATISGESAFRYRNSSELNSVIGDALGASHLLRGRVQRQAGVLQLDVELVQAADGSSLWSQHYQRVEGELFALQDDIVATLAKTLQANAGTRPKQDDRPPGGNVEAYTAVLRGDALAMQADIFSARQAVEAYQHAVDLDPDYAYAHARLAQARVRQITRFPLDDADVGTQGELARRDAATASRLASDLAEAQQANAAWLAGIAHDQPGAVDALRRALALRPHDADLLSMLAVRQIGFGQLDQAVESLRAALKTNPLSAPTLYSLGSVYLSQADYPQAEHVLQQALSLEPNLPLAQAFLAMAVFQQNRTAEAITIAKRESVPLWRSYALAMAYWANNDRVHSEEELQVLIRQHAKDAATQIAGVYAQRDDETQMFHWLEEARRTHDPGLAEIRYMPFVARYATDPRFIALVKAQGLVPAK</sequence>
<protein>
    <submittedName>
        <fullName evidence="2">Tetratricopeptide repeat protein</fullName>
    </submittedName>
</protein>
<dbReference type="SMART" id="SM00028">
    <property type="entry name" value="TPR"/>
    <property type="match status" value="4"/>
</dbReference>
<dbReference type="RefSeq" id="WP_223627097.1">
    <property type="nucleotide sequence ID" value="NZ_JAIQDJ010000001.1"/>
</dbReference>
<keyword evidence="1" id="KW-0802">TPR repeat</keyword>
<keyword evidence="3" id="KW-1185">Reference proteome</keyword>
<feature type="repeat" description="TPR" evidence="1">
    <location>
        <begin position="335"/>
        <end position="368"/>
    </location>
</feature>
<dbReference type="Proteomes" id="UP001430290">
    <property type="component" value="Unassembled WGS sequence"/>
</dbReference>
<comment type="caution">
    <text evidence="2">The sequence shown here is derived from an EMBL/GenBank/DDBJ whole genome shotgun (WGS) entry which is preliminary data.</text>
</comment>
<dbReference type="InterPro" id="IPR011990">
    <property type="entry name" value="TPR-like_helical_dom_sf"/>
</dbReference>
<dbReference type="PANTHER" id="PTHR12558:SF13">
    <property type="entry name" value="CELL DIVISION CYCLE PROTEIN 27 HOMOLOG"/>
    <property type="match status" value="1"/>
</dbReference>
<dbReference type="EMBL" id="JAIQDJ010000001">
    <property type="protein sequence ID" value="MBZ4185527.1"/>
    <property type="molecule type" value="Genomic_DNA"/>
</dbReference>
<accession>A0ABS7TCE6</accession>
<evidence type="ECO:0000256" key="1">
    <source>
        <dbReference type="PROSITE-ProRule" id="PRU00339"/>
    </source>
</evidence>